<keyword evidence="1" id="KW-0472">Membrane</keyword>
<dbReference type="RefSeq" id="WP_092238409.1">
    <property type="nucleotide sequence ID" value="NZ_FNLL01000021.1"/>
</dbReference>
<name>A0A1H2K5Y2_9BACT</name>
<dbReference type="EMBL" id="FNLL01000021">
    <property type="protein sequence ID" value="SDU63798.1"/>
    <property type="molecule type" value="Genomic_DNA"/>
</dbReference>
<feature type="transmembrane region" description="Helical" evidence="1">
    <location>
        <begin position="30"/>
        <end position="51"/>
    </location>
</feature>
<proteinExistence type="predicted"/>
<dbReference type="AlphaFoldDB" id="A0A1H2K5Y2"/>
<protein>
    <submittedName>
        <fullName evidence="2">Uncharacterized protein</fullName>
    </submittedName>
</protein>
<keyword evidence="1" id="KW-1133">Transmembrane helix</keyword>
<sequence length="97" mass="10730">MSGFLIFLAGALCVLVVAFLYKNSTKWYEWLLGLGWYAWVVMGVSFVYSNYMGHHHKAAAVGMTFFGIIAIISAFVIVRVTGLIGKKTVKTGYKEAV</sequence>
<reference evidence="3" key="1">
    <citation type="submission" date="2016-10" db="EMBL/GenBank/DDBJ databases">
        <authorList>
            <person name="Varghese N."/>
            <person name="Submissions S."/>
        </authorList>
    </citation>
    <scope>NUCLEOTIDE SEQUENCE [LARGE SCALE GENOMIC DNA]</scope>
    <source>
        <strain evidence="3">DSM 3384</strain>
    </source>
</reference>
<gene>
    <name evidence="2" type="ORF">SAMN04487931_1216</name>
</gene>
<evidence type="ECO:0000256" key="1">
    <source>
        <dbReference type="SAM" id="Phobius"/>
    </source>
</evidence>
<dbReference type="Proteomes" id="UP000199608">
    <property type="component" value="Unassembled WGS sequence"/>
</dbReference>
<evidence type="ECO:0000313" key="2">
    <source>
        <dbReference type="EMBL" id="SDU63798.1"/>
    </source>
</evidence>
<organism evidence="2 3">
    <name type="scientific">Desulfobacula phenolica</name>
    <dbReference type="NCBI Taxonomy" id="90732"/>
    <lineage>
        <taxon>Bacteria</taxon>
        <taxon>Pseudomonadati</taxon>
        <taxon>Thermodesulfobacteriota</taxon>
        <taxon>Desulfobacteria</taxon>
        <taxon>Desulfobacterales</taxon>
        <taxon>Desulfobacteraceae</taxon>
        <taxon>Desulfobacula</taxon>
    </lineage>
</organism>
<feature type="transmembrane region" description="Helical" evidence="1">
    <location>
        <begin position="58"/>
        <end position="78"/>
    </location>
</feature>
<keyword evidence="1" id="KW-0812">Transmembrane</keyword>
<accession>A0A1H2K5Y2</accession>
<evidence type="ECO:0000313" key="3">
    <source>
        <dbReference type="Proteomes" id="UP000199608"/>
    </source>
</evidence>
<keyword evidence="3" id="KW-1185">Reference proteome</keyword>